<organism evidence="1 2">
    <name type="scientific">Entomophthora muscae</name>
    <dbReference type="NCBI Taxonomy" id="34485"/>
    <lineage>
        <taxon>Eukaryota</taxon>
        <taxon>Fungi</taxon>
        <taxon>Fungi incertae sedis</taxon>
        <taxon>Zoopagomycota</taxon>
        <taxon>Entomophthoromycotina</taxon>
        <taxon>Entomophthoromycetes</taxon>
        <taxon>Entomophthorales</taxon>
        <taxon>Entomophthoraceae</taxon>
        <taxon>Entomophthora</taxon>
    </lineage>
</organism>
<proteinExistence type="predicted"/>
<comment type="caution">
    <text evidence="1">The sequence shown here is derived from an EMBL/GenBank/DDBJ whole genome shotgun (WGS) entry which is preliminary data.</text>
</comment>
<dbReference type="EMBL" id="QTSX02000017">
    <property type="protein sequence ID" value="KAJ9090084.1"/>
    <property type="molecule type" value="Genomic_DNA"/>
</dbReference>
<gene>
    <name evidence="1" type="primary">DNM1_1</name>
    <name evidence="1" type="ORF">DSO57_1006154</name>
</gene>
<reference evidence="1" key="1">
    <citation type="submission" date="2022-04" db="EMBL/GenBank/DDBJ databases">
        <title>Genome of the entomopathogenic fungus Entomophthora muscae.</title>
        <authorList>
            <person name="Elya C."/>
            <person name="Lovett B.R."/>
            <person name="Lee E."/>
            <person name="Macias A.M."/>
            <person name="Hajek A.E."/>
            <person name="De Bivort B.L."/>
            <person name="Kasson M.T."/>
            <person name="De Fine Licht H.H."/>
            <person name="Stajich J.E."/>
        </authorList>
    </citation>
    <scope>NUCLEOTIDE SEQUENCE</scope>
    <source>
        <strain evidence="1">Berkeley</strain>
    </source>
</reference>
<dbReference type="Proteomes" id="UP001165960">
    <property type="component" value="Unassembled WGS sequence"/>
</dbReference>
<name>A0ACC2USL2_9FUNG</name>
<keyword evidence="1" id="KW-0378">Hydrolase</keyword>
<sequence>MVSMMEDLIPLVNKLQDVFNTVGNDTLDLPQIVVVGSQSSGKSSVLENLVGRDFLPRGNGIVTRRPLVLQLVTLRENADSDLTERAQFLHNPSKIYTDFIEVRKEIEDETAREAGDNKGISRNPIHLKIYSPHVLNLTVVDLPGLTKIPIGDQPTDIEKQTKTLLMDYISKHNSIILAVSPANVDLVNSESLKLAKEVDIEGKRTIGVLTKLDLMDAGTNALDALTGRVLNLKLGFIGVVNRSQQDTVTNKPIVESLKAEAEFFSHHPAYKSIAHRCGTSHLAKTLNQVLVNHIRERLPDMKSKLNTMIGQTQQELASYGDPKVESLETKGLLVLRLLTDFARAYTSSIDGTNPQAGRVLCGGARIYDIFNFVFGSALQAINPASNLTHQDIRIAIRNSTGPRPALFVPEIAFEILIKPQIKLLEQPSVRCAELAYEELMKICHSCSSKELTKFPKLNAKINEVVSDLLRERLKPTTDSVENLISLELAYINTRHPDFIGATGALNAIEIKHQPEQSPKITTTGQANDINSRSIVITKGSLPSSELAASKEDDVLSAFFGGEDDAHIVRNSPNPAAEEFEDTEVQLIRALISSYFQITSKTIQDLVPKAVMCHLVNFTKDHLQNRLVSSLYKPDQLDELLMEDETLADERAKCQELLNLYKKAYEIINEAT</sequence>
<evidence type="ECO:0000313" key="2">
    <source>
        <dbReference type="Proteomes" id="UP001165960"/>
    </source>
</evidence>
<evidence type="ECO:0000313" key="1">
    <source>
        <dbReference type="EMBL" id="KAJ9090084.1"/>
    </source>
</evidence>
<accession>A0ACC2USL2</accession>
<keyword evidence="2" id="KW-1185">Reference proteome</keyword>
<dbReference type="EC" id="3.6.5.5" evidence="1"/>
<protein>
    <submittedName>
        <fullName evidence="1">Dynamin- GTPase protein</fullName>
        <ecNumber evidence="1">3.6.5.5</ecNumber>
    </submittedName>
</protein>